<proteinExistence type="inferred from homology"/>
<evidence type="ECO:0000256" key="7">
    <source>
        <dbReference type="SAM" id="MobiDB-lite"/>
    </source>
</evidence>
<feature type="non-terminal residue" evidence="9">
    <location>
        <position position="1"/>
    </location>
</feature>
<evidence type="ECO:0000256" key="1">
    <source>
        <dbReference type="ARBA" id="ARBA00004245"/>
    </source>
</evidence>
<dbReference type="InterPro" id="IPR027329">
    <property type="entry name" value="TPX2_C"/>
</dbReference>
<dbReference type="AlphaFoldDB" id="A0A199VV78"/>
<evidence type="ECO:0000259" key="8">
    <source>
        <dbReference type="Pfam" id="PF06886"/>
    </source>
</evidence>
<dbReference type="PANTHER" id="PTHR46372:SF2">
    <property type="entry name" value="PROTEIN WVD2-LIKE 3"/>
    <property type="match status" value="1"/>
</dbReference>
<accession>A0A199VV78</accession>
<keyword evidence="3" id="KW-0963">Cytoplasm</keyword>
<evidence type="ECO:0000256" key="5">
    <source>
        <dbReference type="ARBA" id="ARBA00023212"/>
    </source>
</evidence>
<dbReference type="GO" id="GO:0005874">
    <property type="term" value="C:microtubule"/>
    <property type="evidence" value="ECO:0007669"/>
    <property type="project" value="UniProtKB-KW"/>
</dbReference>
<feature type="coiled-coil region" evidence="6">
    <location>
        <begin position="241"/>
        <end position="268"/>
    </location>
</feature>
<comment type="subcellular location">
    <subcellularLocation>
        <location evidence="1">Cytoplasm</location>
        <location evidence="1">Cytoskeleton</location>
    </subcellularLocation>
</comment>
<evidence type="ECO:0000256" key="3">
    <source>
        <dbReference type="ARBA" id="ARBA00022490"/>
    </source>
</evidence>
<dbReference type="GO" id="GO:0008017">
    <property type="term" value="F:microtubule binding"/>
    <property type="evidence" value="ECO:0007669"/>
    <property type="project" value="InterPro"/>
</dbReference>
<evidence type="ECO:0000256" key="4">
    <source>
        <dbReference type="ARBA" id="ARBA00022701"/>
    </source>
</evidence>
<keyword evidence="6" id="KW-0175">Coiled coil</keyword>
<evidence type="ECO:0000256" key="2">
    <source>
        <dbReference type="ARBA" id="ARBA00005885"/>
    </source>
</evidence>
<comment type="similarity">
    <text evidence="2">Belongs to the TPX2 family.</text>
</comment>
<evidence type="ECO:0000313" key="10">
    <source>
        <dbReference type="Proteomes" id="UP000092600"/>
    </source>
</evidence>
<dbReference type="InterPro" id="IPR044806">
    <property type="entry name" value="WVD2/WDL1-4"/>
</dbReference>
<feature type="region of interest" description="Disordered" evidence="7">
    <location>
        <begin position="282"/>
        <end position="345"/>
    </location>
</feature>
<name>A0A199VV78_ANACO</name>
<feature type="region of interest" description="Disordered" evidence="7">
    <location>
        <begin position="115"/>
        <end position="134"/>
    </location>
</feature>
<dbReference type="Proteomes" id="UP000092600">
    <property type="component" value="Unassembled WGS sequence"/>
</dbReference>
<gene>
    <name evidence="9" type="ORF">ACMD2_01055</name>
</gene>
<dbReference type="EMBL" id="LSRQ01000777">
    <property type="protein sequence ID" value="OAY80893.1"/>
    <property type="molecule type" value="Genomic_DNA"/>
</dbReference>
<feature type="compositionally biased region" description="Basic and acidic residues" evidence="7">
    <location>
        <begin position="28"/>
        <end position="45"/>
    </location>
</feature>
<sequence>NMETEVTDTSCNEELDFVVISSTTDNAKQTDSRVSKPSEHDDLNEGAKASLNPDEHIVNGYTMENSVEPLSIHQKENGLKEQEEPSIENPNVGPGIPEKKNVRYVARKPFSQKNLASSIKTEQKSANTGPVHSRLTVSRSCHFATNKHASGGNHTSSNATWNGNYSYSETTNLMKKNQSNTALMSRKSTQPDDTKLLNDEDACSVTSTTIASLRTSKGRLTVASAPVFKCTERAEKRKEFYLKLEEKHQALEAKRSQCEARSKEEQEAAIKQLRKSLTFKATPMPSFYHEGPPPQTELKKLPTTRPKSPKLGRKKSCPDATNPTQQNNDPFKDQGSRRSASAKENMKTLIQKVSVERIVNIAVQS</sequence>
<reference evidence="9 10" key="1">
    <citation type="journal article" date="2016" name="DNA Res.">
        <title>The draft genome of MD-2 pineapple using hybrid error correction of long reads.</title>
        <authorList>
            <person name="Redwan R.M."/>
            <person name="Saidin A."/>
            <person name="Kumar S.V."/>
        </authorList>
    </citation>
    <scope>NUCLEOTIDE SEQUENCE [LARGE SCALE GENOMIC DNA]</scope>
    <source>
        <strain evidence="10">cv. MD2</strain>
        <tissue evidence="9">Leaf</tissue>
    </source>
</reference>
<dbReference type="Pfam" id="PF06886">
    <property type="entry name" value="TPX2"/>
    <property type="match status" value="1"/>
</dbReference>
<keyword evidence="4" id="KW-0493">Microtubule</keyword>
<organism evidence="9 10">
    <name type="scientific">Ananas comosus</name>
    <name type="common">Pineapple</name>
    <name type="synonym">Ananas ananas</name>
    <dbReference type="NCBI Taxonomy" id="4615"/>
    <lineage>
        <taxon>Eukaryota</taxon>
        <taxon>Viridiplantae</taxon>
        <taxon>Streptophyta</taxon>
        <taxon>Embryophyta</taxon>
        <taxon>Tracheophyta</taxon>
        <taxon>Spermatophyta</taxon>
        <taxon>Magnoliopsida</taxon>
        <taxon>Liliopsida</taxon>
        <taxon>Poales</taxon>
        <taxon>Bromeliaceae</taxon>
        <taxon>Bromelioideae</taxon>
        <taxon>Ananas</taxon>
    </lineage>
</organism>
<comment type="caution">
    <text evidence="9">The sequence shown here is derived from an EMBL/GenBank/DDBJ whole genome shotgun (WGS) entry which is preliminary data.</text>
</comment>
<feature type="region of interest" description="Disordered" evidence="7">
    <location>
        <begin position="75"/>
        <end position="98"/>
    </location>
</feature>
<dbReference type="GO" id="GO:0000226">
    <property type="term" value="P:microtubule cytoskeleton organization"/>
    <property type="evidence" value="ECO:0007669"/>
    <property type="project" value="InterPro"/>
</dbReference>
<feature type="compositionally biased region" description="Polar residues" evidence="7">
    <location>
        <begin position="319"/>
        <end position="329"/>
    </location>
</feature>
<protein>
    <submittedName>
        <fullName evidence="9">Protein WVD2-like 1</fullName>
    </submittedName>
</protein>
<evidence type="ECO:0000256" key="6">
    <source>
        <dbReference type="SAM" id="Coils"/>
    </source>
</evidence>
<dbReference type="STRING" id="4615.A0A199VV78"/>
<feature type="domain" description="TPX2 C-terminal" evidence="8">
    <location>
        <begin position="227"/>
        <end position="296"/>
    </location>
</feature>
<evidence type="ECO:0000313" key="9">
    <source>
        <dbReference type="EMBL" id="OAY80893.1"/>
    </source>
</evidence>
<dbReference type="PANTHER" id="PTHR46372">
    <property type="entry name" value="PROTEIN WVD2-LIKE 3"/>
    <property type="match status" value="1"/>
</dbReference>
<feature type="region of interest" description="Disordered" evidence="7">
    <location>
        <begin position="22"/>
        <end position="50"/>
    </location>
</feature>
<keyword evidence="5" id="KW-0206">Cytoskeleton</keyword>